<organism evidence="1 2">
    <name type="scientific">Limosa lapponica baueri</name>
    <dbReference type="NCBI Taxonomy" id="1758121"/>
    <lineage>
        <taxon>Eukaryota</taxon>
        <taxon>Metazoa</taxon>
        <taxon>Chordata</taxon>
        <taxon>Craniata</taxon>
        <taxon>Vertebrata</taxon>
        <taxon>Euteleostomi</taxon>
        <taxon>Archelosauria</taxon>
        <taxon>Archosauria</taxon>
        <taxon>Dinosauria</taxon>
        <taxon>Saurischia</taxon>
        <taxon>Theropoda</taxon>
        <taxon>Coelurosauria</taxon>
        <taxon>Aves</taxon>
        <taxon>Neognathae</taxon>
        <taxon>Neoaves</taxon>
        <taxon>Charadriiformes</taxon>
        <taxon>Scolopacidae</taxon>
        <taxon>Limosa</taxon>
    </lineage>
</organism>
<proteinExistence type="predicted"/>
<gene>
    <name evidence="1" type="ORF">llap_30</name>
</gene>
<name>A0A2I0UUC5_LIMLA</name>
<sequence length="78" mass="9110">MREEGGRSPLASRQPVPALSKITAVNQKGIQTMGCERQKSYYDFNIRYIELWKKEKVAKQKQQNPRNLKEPNAIFIKM</sequence>
<reference evidence="2" key="1">
    <citation type="submission" date="2017-11" db="EMBL/GenBank/DDBJ databases">
        <authorList>
            <person name="Lima N.C."/>
            <person name="Parody-Merino A.M."/>
            <person name="Battley P.F."/>
            <person name="Fidler A.E."/>
            <person name="Prosdocimi F."/>
        </authorList>
    </citation>
    <scope>NUCLEOTIDE SEQUENCE [LARGE SCALE GENOMIC DNA]</scope>
</reference>
<dbReference type="AlphaFoldDB" id="A0A2I0UUC5"/>
<protein>
    <submittedName>
        <fullName evidence="1">Uncharacterized protein</fullName>
    </submittedName>
</protein>
<reference evidence="2" key="2">
    <citation type="submission" date="2017-12" db="EMBL/GenBank/DDBJ databases">
        <title>Genome sequence of the Bar-tailed Godwit (Limosa lapponica baueri).</title>
        <authorList>
            <person name="Lima N.C.B."/>
            <person name="Parody-Merino A.M."/>
            <person name="Battley P.F."/>
            <person name="Fidler A.E."/>
            <person name="Prosdocimi F."/>
        </authorList>
    </citation>
    <scope>NUCLEOTIDE SEQUENCE [LARGE SCALE GENOMIC DNA]</scope>
</reference>
<accession>A0A2I0UUC5</accession>
<evidence type="ECO:0000313" key="1">
    <source>
        <dbReference type="EMBL" id="PKU49646.1"/>
    </source>
</evidence>
<dbReference type="EMBL" id="KZ505635">
    <property type="protein sequence ID" value="PKU49646.1"/>
    <property type="molecule type" value="Genomic_DNA"/>
</dbReference>
<keyword evidence="2" id="KW-1185">Reference proteome</keyword>
<dbReference type="Proteomes" id="UP000233556">
    <property type="component" value="Unassembled WGS sequence"/>
</dbReference>
<evidence type="ECO:0000313" key="2">
    <source>
        <dbReference type="Proteomes" id="UP000233556"/>
    </source>
</evidence>